<feature type="transmembrane region" description="Helical" evidence="17">
    <location>
        <begin position="396"/>
        <end position="416"/>
    </location>
</feature>
<comment type="subcellular location">
    <subcellularLocation>
        <location evidence="1">Membrane</location>
        <topology evidence="1">Multi-pass membrane protein</topology>
    </subcellularLocation>
</comment>
<accession>A0A2K3QI76</accession>
<feature type="compositionally biased region" description="Polar residues" evidence="16">
    <location>
        <begin position="158"/>
        <end position="167"/>
    </location>
</feature>
<sequence length="570" mass="64403">MASSTSSDPPRTYPLMSRGEIEALIADGRNIVILNQHVLRVDPWLPYHPGGDKAILHMVGRDATAEIEALHSEDARQQMLRYRIGRIQGLWKNFTPPIQGGTFRTFAELEGAADDHDQVDSAKELDSSFPSSRSPSPVFDVDGQAAIRRRGADKSERPSSVSSQSTADAEMDGMSYLDSITREHISLDLDKYPKPDPETQARIFAKYCELHQRIWDEGLYQCDVMAYAADCCRYLGSFAMSLACLHLGQYALGGVFLGLMWHQLVFAAHDAGHMGITHKYNVDTVIGIVIADFLGGLSLGWWKRNHNVHHIVTNAPEHDPDIEHMPLFAVSHRLLGSLRSTYYDRVMKYDAAAKVLLRIQAWTYYPLLALGRFNLYVLSWDYLLANRGPRKGPGAWYRWLELVGQVFFWTWFGYGILYKMIPDGWSRFVFVMVSHVASSPLHVQIVLSHFAMSTADLGPHESFAQRMLRTTMDIDCPPWLDFVHGGLQFQAIHHLFPRLPRHNLRRAQRLVQEFCDDVGIPYALYGFADGNGKVIGRLSEVSRQAAILAKCQRTIAKNSGFSGHQHPRHD</sequence>
<organism evidence="19 20">
    <name type="scientific">Tolypocladium capitatum</name>
    <dbReference type="NCBI Taxonomy" id="45235"/>
    <lineage>
        <taxon>Eukaryota</taxon>
        <taxon>Fungi</taxon>
        <taxon>Dikarya</taxon>
        <taxon>Ascomycota</taxon>
        <taxon>Pezizomycotina</taxon>
        <taxon>Sordariomycetes</taxon>
        <taxon>Hypocreomycetidae</taxon>
        <taxon>Hypocreales</taxon>
        <taxon>Ophiocordycipitaceae</taxon>
        <taxon>Tolypocladium</taxon>
    </lineage>
</organism>
<evidence type="ECO:0000256" key="12">
    <source>
        <dbReference type="ARBA" id="ARBA00023002"/>
    </source>
</evidence>
<evidence type="ECO:0000256" key="6">
    <source>
        <dbReference type="ARBA" id="ARBA00016939"/>
    </source>
</evidence>
<comment type="pathway">
    <text evidence="2">Lipid metabolism; sphingolipid metabolism.</text>
</comment>
<dbReference type="Proteomes" id="UP000236621">
    <property type="component" value="Unassembled WGS sequence"/>
</dbReference>
<comment type="caution">
    <text evidence="19">The sequence shown here is derived from an EMBL/GenBank/DDBJ whole genome shotgun (WGS) entry which is preliminary data.</text>
</comment>
<keyword evidence="9" id="KW-0479">Metal-binding</keyword>
<dbReference type="EMBL" id="NRSZ01000442">
    <property type="protein sequence ID" value="PNY27247.1"/>
    <property type="molecule type" value="Genomic_DNA"/>
</dbReference>
<dbReference type="InterPro" id="IPR005804">
    <property type="entry name" value="FA_desaturase_dom"/>
</dbReference>
<dbReference type="Pfam" id="PF00173">
    <property type="entry name" value="Cyt-b5"/>
    <property type="match status" value="1"/>
</dbReference>
<keyword evidence="14" id="KW-0443">Lipid metabolism</keyword>
<dbReference type="OrthoDB" id="260091at2759"/>
<dbReference type="GO" id="GO:0006665">
    <property type="term" value="P:sphingolipid metabolic process"/>
    <property type="evidence" value="ECO:0007669"/>
    <property type="project" value="UniProtKB-UniPathway"/>
</dbReference>
<dbReference type="GO" id="GO:0016717">
    <property type="term" value="F:oxidoreductase activity, acting on paired donors, with oxidation of a pair of donors resulting in the reduction of molecular oxygen to two molecules of water"/>
    <property type="evidence" value="ECO:0007669"/>
    <property type="project" value="TreeGrafter"/>
</dbReference>
<dbReference type="SMART" id="SM01117">
    <property type="entry name" value="Cyt-b5"/>
    <property type="match status" value="1"/>
</dbReference>
<evidence type="ECO:0000256" key="3">
    <source>
        <dbReference type="ARBA" id="ARBA00004991"/>
    </source>
</evidence>
<dbReference type="GO" id="GO:0046872">
    <property type="term" value="F:metal ion binding"/>
    <property type="evidence" value="ECO:0007669"/>
    <property type="project" value="UniProtKB-KW"/>
</dbReference>
<dbReference type="UniPathway" id="UPA00222"/>
<dbReference type="SUPFAM" id="SSF55856">
    <property type="entry name" value="Cytochrome b5-like heme/steroid binding domain"/>
    <property type="match status" value="1"/>
</dbReference>
<feature type="transmembrane region" description="Helical" evidence="17">
    <location>
        <begin position="280"/>
        <end position="302"/>
    </location>
</feature>
<feature type="region of interest" description="Disordered" evidence="16">
    <location>
        <begin position="115"/>
        <end position="169"/>
    </location>
</feature>
<feature type="compositionally biased region" description="Basic and acidic residues" evidence="16">
    <location>
        <begin position="115"/>
        <end position="126"/>
    </location>
</feature>
<dbReference type="InterPro" id="IPR036400">
    <property type="entry name" value="Cyt_B5-like_heme/steroid_sf"/>
</dbReference>
<evidence type="ECO:0000256" key="1">
    <source>
        <dbReference type="ARBA" id="ARBA00004141"/>
    </source>
</evidence>
<dbReference type="STRING" id="45235.A0A2K3QI76"/>
<reference evidence="19 20" key="1">
    <citation type="submission" date="2017-08" db="EMBL/GenBank/DDBJ databases">
        <title>Harnessing the power of phylogenomics to disentangle the directionality and signatures of interkingdom host jumping in the parasitic fungal genus Tolypocladium.</title>
        <authorList>
            <person name="Quandt C.A."/>
            <person name="Patterson W."/>
            <person name="Spatafora J.W."/>
        </authorList>
    </citation>
    <scope>NUCLEOTIDE SEQUENCE [LARGE SCALE GENOMIC DNA]</scope>
    <source>
        <strain evidence="19 20">CBS 113982</strain>
    </source>
</reference>
<evidence type="ECO:0000256" key="8">
    <source>
        <dbReference type="ARBA" id="ARBA00022692"/>
    </source>
</evidence>
<dbReference type="GO" id="GO:0016020">
    <property type="term" value="C:membrane"/>
    <property type="evidence" value="ECO:0007669"/>
    <property type="project" value="UniProtKB-SubCell"/>
</dbReference>
<evidence type="ECO:0000256" key="7">
    <source>
        <dbReference type="ARBA" id="ARBA00022617"/>
    </source>
</evidence>
<evidence type="ECO:0000256" key="14">
    <source>
        <dbReference type="ARBA" id="ARBA00023098"/>
    </source>
</evidence>
<name>A0A2K3QI76_9HYPO</name>
<proteinExistence type="inferred from homology"/>
<evidence type="ECO:0000256" key="17">
    <source>
        <dbReference type="SAM" id="Phobius"/>
    </source>
</evidence>
<dbReference type="InterPro" id="IPR012171">
    <property type="entry name" value="Fatty_acid_desaturase"/>
</dbReference>
<evidence type="ECO:0000256" key="15">
    <source>
        <dbReference type="ARBA" id="ARBA00023136"/>
    </source>
</evidence>
<feature type="transmembrane region" description="Helical" evidence="17">
    <location>
        <begin position="247"/>
        <end position="268"/>
    </location>
</feature>
<dbReference type="AlphaFoldDB" id="A0A2K3QI76"/>
<dbReference type="PANTHER" id="PTHR19353">
    <property type="entry name" value="FATTY ACID DESATURASE 2"/>
    <property type="match status" value="1"/>
</dbReference>
<evidence type="ECO:0000256" key="2">
    <source>
        <dbReference type="ARBA" id="ARBA00004760"/>
    </source>
</evidence>
<dbReference type="PROSITE" id="PS50255">
    <property type="entry name" value="CYTOCHROME_B5_2"/>
    <property type="match status" value="1"/>
</dbReference>
<dbReference type="InterPro" id="IPR001199">
    <property type="entry name" value="Cyt_B5-like_heme/steroid-bd"/>
</dbReference>
<evidence type="ECO:0000256" key="5">
    <source>
        <dbReference type="ARBA" id="ARBA00012019"/>
    </source>
</evidence>
<evidence type="ECO:0000256" key="11">
    <source>
        <dbReference type="ARBA" id="ARBA00022989"/>
    </source>
</evidence>
<gene>
    <name evidence="19" type="ORF">TCAP_02822</name>
</gene>
<feature type="transmembrane region" description="Helical" evidence="17">
    <location>
        <begin position="428"/>
        <end position="447"/>
    </location>
</feature>
<keyword evidence="8 17" id="KW-0812">Transmembrane</keyword>
<keyword evidence="7" id="KW-0349">Heme</keyword>
<dbReference type="PIRSF" id="PIRSF015921">
    <property type="entry name" value="FA_sphinglp_des"/>
    <property type="match status" value="1"/>
</dbReference>
<evidence type="ECO:0000256" key="9">
    <source>
        <dbReference type="ARBA" id="ARBA00022723"/>
    </source>
</evidence>
<keyword evidence="13" id="KW-0408">Iron</keyword>
<evidence type="ECO:0000313" key="19">
    <source>
        <dbReference type="EMBL" id="PNY27247.1"/>
    </source>
</evidence>
<comment type="similarity">
    <text evidence="4">Belongs to the fatty acid desaturase type 1 family.</text>
</comment>
<evidence type="ECO:0000256" key="4">
    <source>
        <dbReference type="ARBA" id="ARBA00009295"/>
    </source>
</evidence>
<feature type="transmembrane region" description="Helical" evidence="17">
    <location>
        <begin position="364"/>
        <end position="384"/>
    </location>
</feature>
<feature type="compositionally biased region" description="Low complexity" evidence="16">
    <location>
        <begin position="127"/>
        <end position="142"/>
    </location>
</feature>
<keyword evidence="11 17" id="KW-1133">Transmembrane helix</keyword>
<evidence type="ECO:0000256" key="10">
    <source>
        <dbReference type="ARBA" id="ARBA00022919"/>
    </source>
</evidence>
<protein>
    <recommendedName>
        <fullName evidence="6">Delta 8-(E)-sphingolipid desaturase</fullName>
        <ecNumber evidence="5">1.14.19.18</ecNumber>
    </recommendedName>
</protein>
<keyword evidence="20" id="KW-1185">Reference proteome</keyword>
<dbReference type="Gene3D" id="3.10.120.10">
    <property type="entry name" value="Cytochrome b5-like heme/steroid binding domain"/>
    <property type="match status" value="1"/>
</dbReference>
<comment type="pathway">
    <text evidence="3">Sphingolipid metabolism.</text>
</comment>
<feature type="domain" description="Cytochrome b5 heme-binding" evidence="18">
    <location>
        <begin position="13"/>
        <end position="88"/>
    </location>
</feature>
<evidence type="ECO:0000313" key="20">
    <source>
        <dbReference type="Proteomes" id="UP000236621"/>
    </source>
</evidence>
<keyword evidence="12" id="KW-0560">Oxidoreductase</keyword>
<dbReference type="EC" id="1.14.19.18" evidence="5"/>
<keyword evidence="10" id="KW-0746">Sphingolipid metabolism</keyword>
<dbReference type="PANTHER" id="PTHR19353:SF30">
    <property type="entry name" value="DELTA 8-(E)-SPHINGOLIPID DESATURASE"/>
    <property type="match status" value="1"/>
</dbReference>
<evidence type="ECO:0000256" key="13">
    <source>
        <dbReference type="ARBA" id="ARBA00023004"/>
    </source>
</evidence>
<evidence type="ECO:0000259" key="18">
    <source>
        <dbReference type="PROSITE" id="PS50255"/>
    </source>
</evidence>
<evidence type="ECO:0000256" key="16">
    <source>
        <dbReference type="SAM" id="MobiDB-lite"/>
    </source>
</evidence>
<dbReference type="CDD" id="cd03506">
    <property type="entry name" value="Delta6-FADS-like"/>
    <property type="match status" value="1"/>
</dbReference>
<dbReference type="Pfam" id="PF00487">
    <property type="entry name" value="FA_desaturase"/>
    <property type="match status" value="1"/>
</dbReference>
<keyword evidence="15 17" id="KW-0472">Membrane</keyword>